<keyword evidence="9" id="KW-0675">Receptor</keyword>
<sequence length="734" mass="81327">MSDNRRGRRGRQRPLEMRSDASLSEYFSFFWSLPARRNSTVSWEEAQYLDNDKSTLGDCDNEQDIETSWDSNRIEKTMADQAVVTVNEDKPSFTAIPTRFSGVDAENGNGSHTGLLCGRLFPETSSHSLSSGSIGPTSGSLDNHANANNDFHDAKLAVKMNSNGAKQLCVICGGLANGYHFGALSCAACNAFFRRSVAESRKYFCRKSGRCVIDQAARCFCRACRLKKCLECGMDPNAVQPHRDMIGQKRKRSLSDNRADSVNSGISLETSSSGGMKTPKKDDLIKSTEPTTDTSSKSVIDDRLPRNIIAESLIAFSRTPLISPLYNNASNSKLNGNLISQSNSDDKAEVSHDISASKLTTHVPLADTSVKSYGQSPLSPSLIDGVETPKNFNSDWFSSCLNQPNSGSQFPSTSTNDVPSSSAEWSQGTESSNIFWSTPVVNATVATLTSAVASTTQYGKIRSPSMPMSDYDPSKNTIEVLVDAYRRLRERRRLLFCPPTLRDMLGGTEAPLRSVPLGSPFQSLVRMDAGLLIEFFNMVHPFPKLRLDDRIKLVKNAGIAYSLLEKFYVTVRGGGFQTNRVINNDNSYHDLTLSDEEGDEQQNEELPFADGVDGDKKSKPDYRTTKRLLLPQLRDSMRDIAGGMYHSGITDAEFVALAVIILLDHTTPNLSDLARRLVKEERDHLYLDWFAYYEAHNISDGPQRVTSKKQAESYYLVRLFNLFEITSLVDDIMK</sequence>
<protein>
    <submittedName>
        <fullName evidence="15">Nuclear receptor domain-containing protein</fullName>
    </submittedName>
</protein>
<evidence type="ECO:0000256" key="7">
    <source>
        <dbReference type="ARBA" id="ARBA00023125"/>
    </source>
</evidence>
<dbReference type="InterPro" id="IPR035500">
    <property type="entry name" value="NHR-like_dom_sf"/>
</dbReference>
<evidence type="ECO:0000256" key="6">
    <source>
        <dbReference type="ARBA" id="ARBA00023015"/>
    </source>
</evidence>
<feature type="region of interest" description="Disordered" evidence="11">
    <location>
        <begin position="240"/>
        <end position="298"/>
    </location>
</feature>
<keyword evidence="7" id="KW-0238">DNA-binding</keyword>
<reference evidence="15" key="1">
    <citation type="submission" date="2016-04" db="UniProtKB">
        <authorList>
            <consortium name="WormBaseParasite"/>
        </authorList>
    </citation>
    <scope>IDENTIFICATION</scope>
</reference>
<evidence type="ECO:0000256" key="8">
    <source>
        <dbReference type="ARBA" id="ARBA00023163"/>
    </source>
</evidence>
<dbReference type="SMART" id="SM00399">
    <property type="entry name" value="ZnF_C4"/>
    <property type="match status" value="1"/>
</dbReference>
<dbReference type="GO" id="GO:0003700">
    <property type="term" value="F:DNA-binding transcription factor activity"/>
    <property type="evidence" value="ECO:0007669"/>
    <property type="project" value="InterPro"/>
</dbReference>
<keyword evidence="4" id="KW-0863">Zinc-finger</keyword>
<evidence type="ECO:0000256" key="2">
    <source>
        <dbReference type="ARBA" id="ARBA00005993"/>
    </source>
</evidence>
<evidence type="ECO:0000256" key="1">
    <source>
        <dbReference type="ARBA" id="ARBA00004123"/>
    </source>
</evidence>
<feature type="compositionally biased region" description="Polar residues" evidence="11">
    <location>
        <begin position="260"/>
        <end position="275"/>
    </location>
</feature>
<evidence type="ECO:0000313" key="15">
    <source>
        <dbReference type="WBParaSite" id="SMUV_0000415101-mRNA-1"/>
    </source>
</evidence>
<evidence type="ECO:0000256" key="3">
    <source>
        <dbReference type="ARBA" id="ARBA00022723"/>
    </source>
</evidence>
<keyword evidence="8" id="KW-0804">Transcription</keyword>
<dbReference type="FunFam" id="3.30.50.10:FF:000030">
    <property type="entry name" value="Nuclear Hormone Receptor family"/>
    <property type="match status" value="1"/>
</dbReference>
<keyword evidence="6" id="KW-0805">Transcription regulation</keyword>
<dbReference type="Gene3D" id="3.30.50.10">
    <property type="entry name" value="Erythroid Transcription Factor GATA-1, subunit A"/>
    <property type="match status" value="1"/>
</dbReference>
<dbReference type="PRINTS" id="PR00047">
    <property type="entry name" value="STROIDFINGER"/>
</dbReference>
<dbReference type="PROSITE" id="PS51030">
    <property type="entry name" value="NUCLEAR_REC_DBD_2"/>
    <property type="match status" value="1"/>
</dbReference>
<feature type="domain" description="NR LBD" evidence="13">
    <location>
        <begin position="473"/>
        <end position="734"/>
    </location>
</feature>
<dbReference type="CDD" id="cd06960">
    <property type="entry name" value="NR_DBD_HNF4A"/>
    <property type="match status" value="1"/>
</dbReference>
<evidence type="ECO:0000256" key="11">
    <source>
        <dbReference type="SAM" id="MobiDB-lite"/>
    </source>
</evidence>
<dbReference type="WBParaSite" id="SMUV_0000415101-mRNA-1">
    <property type="protein sequence ID" value="SMUV_0000415101-mRNA-1"/>
    <property type="gene ID" value="SMUV_0000415101"/>
</dbReference>
<dbReference type="SUPFAM" id="SSF57716">
    <property type="entry name" value="Glucocorticoid receptor-like (DNA-binding domain)"/>
    <property type="match status" value="1"/>
</dbReference>
<evidence type="ECO:0000256" key="4">
    <source>
        <dbReference type="ARBA" id="ARBA00022771"/>
    </source>
</evidence>
<evidence type="ECO:0000313" key="14">
    <source>
        <dbReference type="Proteomes" id="UP000046393"/>
    </source>
</evidence>
<evidence type="ECO:0000256" key="9">
    <source>
        <dbReference type="ARBA" id="ARBA00023170"/>
    </source>
</evidence>
<dbReference type="InterPro" id="IPR013088">
    <property type="entry name" value="Znf_NHR/GATA"/>
</dbReference>
<dbReference type="InterPro" id="IPR050274">
    <property type="entry name" value="Nuclear_hormone_rcpt_NR2"/>
</dbReference>
<evidence type="ECO:0000259" key="12">
    <source>
        <dbReference type="PROSITE" id="PS51030"/>
    </source>
</evidence>
<dbReference type="Gene3D" id="1.10.565.10">
    <property type="entry name" value="Retinoid X Receptor"/>
    <property type="match status" value="1"/>
</dbReference>
<dbReference type="SMART" id="SM00430">
    <property type="entry name" value="HOLI"/>
    <property type="match status" value="1"/>
</dbReference>
<dbReference type="Pfam" id="PF00105">
    <property type="entry name" value="zf-C4"/>
    <property type="match status" value="1"/>
</dbReference>
<feature type="compositionally biased region" description="Polar residues" evidence="11">
    <location>
        <begin position="288"/>
        <end position="298"/>
    </location>
</feature>
<dbReference type="AlphaFoldDB" id="A0A158R4R4"/>
<feature type="region of interest" description="Disordered" evidence="11">
    <location>
        <begin position="590"/>
        <end position="619"/>
    </location>
</feature>
<keyword evidence="14" id="KW-1185">Reference proteome</keyword>
<dbReference type="PANTHER" id="PTHR24083">
    <property type="entry name" value="NUCLEAR HORMONE RECEPTOR"/>
    <property type="match status" value="1"/>
</dbReference>
<dbReference type="PROSITE" id="PS51843">
    <property type="entry name" value="NR_LBD"/>
    <property type="match status" value="1"/>
</dbReference>
<proteinExistence type="inferred from homology"/>
<comment type="subcellular location">
    <subcellularLocation>
        <location evidence="1">Nucleus</location>
    </subcellularLocation>
</comment>
<evidence type="ECO:0000259" key="13">
    <source>
        <dbReference type="PROSITE" id="PS51843"/>
    </source>
</evidence>
<feature type="compositionally biased region" description="Acidic residues" evidence="11">
    <location>
        <begin position="593"/>
        <end position="603"/>
    </location>
</feature>
<name>A0A158R4R4_9BILA</name>
<dbReference type="GO" id="GO:0000978">
    <property type="term" value="F:RNA polymerase II cis-regulatory region sequence-specific DNA binding"/>
    <property type="evidence" value="ECO:0007669"/>
    <property type="project" value="InterPro"/>
</dbReference>
<dbReference type="InterPro" id="IPR049636">
    <property type="entry name" value="HNF4-like_DBD"/>
</dbReference>
<feature type="domain" description="Nuclear receptor" evidence="12">
    <location>
        <begin position="166"/>
        <end position="241"/>
    </location>
</feature>
<dbReference type="SUPFAM" id="SSF48508">
    <property type="entry name" value="Nuclear receptor ligand-binding domain"/>
    <property type="match status" value="1"/>
</dbReference>
<keyword evidence="5" id="KW-0862">Zinc</keyword>
<accession>A0A158R4R4</accession>
<keyword evidence="10" id="KW-0539">Nucleus</keyword>
<evidence type="ECO:0000256" key="5">
    <source>
        <dbReference type="ARBA" id="ARBA00022833"/>
    </source>
</evidence>
<keyword evidence="3" id="KW-0479">Metal-binding</keyword>
<dbReference type="InterPro" id="IPR001628">
    <property type="entry name" value="Znf_hrmn_rcpt"/>
</dbReference>
<organism evidence="14 15">
    <name type="scientific">Syphacia muris</name>
    <dbReference type="NCBI Taxonomy" id="451379"/>
    <lineage>
        <taxon>Eukaryota</taxon>
        <taxon>Metazoa</taxon>
        <taxon>Ecdysozoa</taxon>
        <taxon>Nematoda</taxon>
        <taxon>Chromadorea</taxon>
        <taxon>Rhabditida</taxon>
        <taxon>Spirurina</taxon>
        <taxon>Oxyuridomorpha</taxon>
        <taxon>Oxyuroidea</taxon>
        <taxon>Oxyuridae</taxon>
        <taxon>Syphacia</taxon>
    </lineage>
</organism>
<dbReference type="InterPro" id="IPR000536">
    <property type="entry name" value="Nucl_hrmn_rcpt_lig-bd"/>
</dbReference>
<comment type="similarity">
    <text evidence="2">Belongs to the nuclear hormone receptor family.</text>
</comment>
<feature type="compositionally biased region" description="Basic and acidic residues" evidence="11">
    <location>
        <begin position="241"/>
        <end position="259"/>
    </location>
</feature>
<dbReference type="GO" id="GO:0008270">
    <property type="term" value="F:zinc ion binding"/>
    <property type="evidence" value="ECO:0007669"/>
    <property type="project" value="UniProtKB-KW"/>
</dbReference>
<evidence type="ECO:0000256" key="10">
    <source>
        <dbReference type="ARBA" id="ARBA00023242"/>
    </source>
</evidence>
<dbReference type="Pfam" id="PF00104">
    <property type="entry name" value="Hormone_recep"/>
    <property type="match status" value="1"/>
</dbReference>
<dbReference type="STRING" id="451379.A0A158R4R4"/>
<dbReference type="Proteomes" id="UP000046393">
    <property type="component" value="Unplaced"/>
</dbReference>
<dbReference type="GO" id="GO:0005634">
    <property type="term" value="C:nucleus"/>
    <property type="evidence" value="ECO:0007669"/>
    <property type="project" value="UniProtKB-SubCell"/>
</dbReference>